<dbReference type="EMBL" id="JAPZBU010000011">
    <property type="protein sequence ID" value="KAJ5378952.1"/>
    <property type="molecule type" value="Genomic_DNA"/>
</dbReference>
<accession>A0A9W9SIB1</accession>
<dbReference type="Proteomes" id="UP001147747">
    <property type="component" value="Unassembled WGS sequence"/>
</dbReference>
<dbReference type="GeneID" id="81375688"/>
<keyword evidence="2" id="KW-1185">Reference proteome</keyword>
<organism evidence="1 2">
    <name type="scientific">Penicillium cosmopolitanum</name>
    <dbReference type="NCBI Taxonomy" id="1131564"/>
    <lineage>
        <taxon>Eukaryota</taxon>
        <taxon>Fungi</taxon>
        <taxon>Dikarya</taxon>
        <taxon>Ascomycota</taxon>
        <taxon>Pezizomycotina</taxon>
        <taxon>Eurotiomycetes</taxon>
        <taxon>Eurotiomycetidae</taxon>
        <taxon>Eurotiales</taxon>
        <taxon>Aspergillaceae</taxon>
        <taxon>Penicillium</taxon>
    </lineage>
</organism>
<reference evidence="1" key="1">
    <citation type="submission" date="2022-12" db="EMBL/GenBank/DDBJ databases">
        <authorList>
            <person name="Petersen C."/>
        </authorList>
    </citation>
    <scope>NUCLEOTIDE SEQUENCE</scope>
    <source>
        <strain evidence="1">IBT 29677</strain>
    </source>
</reference>
<sequence>MTNSQESSTDTLCSLTWMEIDESVCYYLENDDSISELQDQLNGESVDQLQEIESGSFDTGDLENKEAEENDISRKGFERALRMAHDAVEHAKNVKEIFGYLGRRGENSFSMSWEKTFLDLHVVDKELMTQILDLSRDIKIKRDEKFRIRDFD</sequence>
<proteinExistence type="predicted"/>
<protein>
    <submittedName>
        <fullName evidence="1">Uncharacterized protein</fullName>
    </submittedName>
</protein>
<evidence type="ECO:0000313" key="2">
    <source>
        <dbReference type="Proteomes" id="UP001147747"/>
    </source>
</evidence>
<reference evidence="1" key="2">
    <citation type="journal article" date="2023" name="IMA Fungus">
        <title>Comparative genomic study of the Penicillium genus elucidates a diverse pangenome and 15 lateral gene transfer events.</title>
        <authorList>
            <person name="Petersen C."/>
            <person name="Sorensen T."/>
            <person name="Nielsen M.R."/>
            <person name="Sondergaard T.E."/>
            <person name="Sorensen J.L."/>
            <person name="Fitzpatrick D.A."/>
            <person name="Frisvad J.C."/>
            <person name="Nielsen K.L."/>
        </authorList>
    </citation>
    <scope>NUCLEOTIDE SEQUENCE</scope>
    <source>
        <strain evidence="1">IBT 29677</strain>
    </source>
</reference>
<gene>
    <name evidence="1" type="ORF">N7509_012071</name>
</gene>
<dbReference type="RefSeq" id="XP_056482738.1">
    <property type="nucleotide sequence ID" value="XM_056636708.1"/>
</dbReference>
<name>A0A9W9SIB1_9EURO</name>
<evidence type="ECO:0000313" key="1">
    <source>
        <dbReference type="EMBL" id="KAJ5378952.1"/>
    </source>
</evidence>
<comment type="caution">
    <text evidence="1">The sequence shown here is derived from an EMBL/GenBank/DDBJ whole genome shotgun (WGS) entry which is preliminary data.</text>
</comment>
<dbReference type="AlphaFoldDB" id="A0A9W9SIB1"/>